<gene>
    <name evidence="1" type="ORF">BLNAU_9683</name>
</gene>
<dbReference type="EMBL" id="JARBJD010000068">
    <property type="protein sequence ID" value="KAK2955292.1"/>
    <property type="molecule type" value="Genomic_DNA"/>
</dbReference>
<name>A0ABQ9XUY0_9EUKA</name>
<proteinExistence type="predicted"/>
<protein>
    <submittedName>
        <fullName evidence="1">Uncharacterized protein</fullName>
    </submittedName>
</protein>
<dbReference type="Proteomes" id="UP001281761">
    <property type="component" value="Unassembled WGS sequence"/>
</dbReference>
<accession>A0ABQ9XUY0</accession>
<reference evidence="1 2" key="1">
    <citation type="journal article" date="2022" name="bioRxiv">
        <title>Genomics of Preaxostyla Flagellates Illuminates Evolutionary Transitions and the Path Towards Mitochondrial Loss.</title>
        <authorList>
            <person name="Novak L.V.F."/>
            <person name="Treitli S.C."/>
            <person name="Pyrih J."/>
            <person name="Halakuc P."/>
            <person name="Pipaliya S.V."/>
            <person name="Vacek V."/>
            <person name="Brzon O."/>
            <person name="Soukal P."/>
            <person name="Eme L."/>
            <person name="Dacks J.B."/>
            <person name="Karnkowska A."/>
            <person name="Elias M."/>
            <person name="Hampl V."/>
        </authorList>
    </citation>
    <scope>NUCLEOTIDE SEQUENCE [LARGE SCALE GENOMIC DNA]</scope>
    <source>
        <strain evidence="1">NAU3</strain>
        <tissue evidence="1">Gut</tissue>
    </source>
</reference>
<organism evidence="1 2">
    <name type="scientific">Blattamonas nauphoetae</name>
    <dbReference type="NCBI Taxonomy" id="2049346"/>
    <lineage>
        <taxon>Eukaryota</taxon>
        <taxon>Metamonada</taxon>
        <taxon>Preaxostyla</taxon>
        <taxon>Oxymonadida</taxon>
        <taxon>Blattamonas</taxon>
    </lineage>
</organism>
<keyword evidence="2" id="KW-1185">Reference proteome</keyword>
<evidence type="ECO:0000313" key="2">
    <source>
        <dbReference type="Proteomes" id="UP001281761"/>
    </source>
</evidence>
<sequence>MNLLENLIWRCSVKVRLSLIKADIIPQIITALNPQSLDLEESGYIHTSLVRLLTHSVIFATPYCVSQLKITDHDEQHAVSEMVLTQIISPSKQYICHLCTNRNSIVDIDLSNDFVQLLARLLQICPYYHRTMEFVLHMPLTLTIPSSFMSCPNPHSIMFSLEIMYYSQLKWNDHGGEVRQMGKILLPCQRKEGIDDVMEQWLQDDRNGNYGDSLISISLKLIILHGMNVLWRK</sequence>
<comment type="caution">
    <text evidence="1">The sequence shown here is derived from an EMBL/GenBank/DDBJ whole genome shotgun (WGS) entry which is preliminary data.</text>
</comment>
<evidence type="ECO:0000313" key="1">
    <source>
        <dbReference type="EMBL" id="KAK2955292.1"/>
    </source>
</evidence>